<dbReference type="OrthoDB" id="371827at2157"/>
<dbReference type="Gene3D" id="3.40.50.1100">
    <property type="match status" value="2"/>
</dbReference>
<dbReference type="InterPro" id="IPR036052">
    <property type="entry name" value="TrpB-like_PALP_sf"/>
</dbReference>
<evidence type="ECO:0000256" key="5">
    <source>
        <dbReference type="ARBA" id="ARBA00011270"/>
    </source>
</evidence>
<reference evidence="14 15" key="1">
    <citation type="journal article" date="2014" name="PLoS Genet.">
        <title>Phylogenetically driven sequencing of extremely halophilic archaea reveals strategies for static and dynamic osmo-response.</title>
        <authorList>
            <person name="Becker E.A."/>
            <person name="Seitzer P.M."/>
            <person name="Tritt A."/>
            <person name="Larsen D."/>
            <person name="Krusor M."/>
            <person name="Yao A.I."/>
            <person name="Wu D."/>
            <person name="Madern D."/>
            <person name="Eisen J.A."/>
            <person name="Darling A.E."/>
            <person name="Facciotti M.T."/>
        </authorList>
    </citation>
    <scope>NUCLEOTIDE SEQUENCE [LARGE SCALE GENOMIC DNA]</scope>
    <source>
        <strain evidence="14 15">JCM 13891</strain>
    </source>
</reference>
<evidence type="ECO:0000256" key="4">
    <source>
        <dbReference type="ARBA" id="ARBA00009982"/>
    </source>
</evidence>
<organism evidence="14 15">
    <name type="scientific">Haloterrigena salina JCM 13891</name>
    <dbReference type="NCBI Taxonomy" id="1227488"/>
    <lineage>
        <taxon>Archaea</taxon>
        <taxon>Methanobacteriati</taxon>
        <taxon>Methanobacteriota</taxon>
        <taxon>Stenosarchaea group</taxon>
        <taxon>Halobacteria</taxon>
        <taxon>Halobacteriales</taxon>
        <taxon>Natrialbaceae</taxon>
        <taxon>Haloterrigena</taxon>
    </lineage>
</organism>
<keyword evidence="7 12" id="KW-0822">Tryptophan biosynthesis</keyword>
<evidence type="ECO:0000259" key="13">
    <source>
        <dbReference type="Pfam" id="PF00291"/>
    </source>
</evidence>
<comment type="similarity">
    <text evidence="4 12">Belongs to the TrpB family.</text>
</comment>
<comment type="caution">
    <text evidence="14">The sequence shown here is derived from an EMBL/GenBank/DDBJ whole genome shotgun (WGS) entry which is preliminary data.</text>
</comment>
<name>M0C8K9_9EURY</name>
<dbReference type="eggNOG" id="arCOG01433">
    <property type="taxonomic scope" value="Archaea"/>
</dbReference>
<dbReference type="NCBIfam" id="TIGR00263">
    <property type="entry name" value="trpB"/>
    <property type="match status" value="1"/>
</dbReference>
<comment type="function">
    <text evidence="2 12">The beta subunit is responsible for the synthesis of L-tryptophan from indole and L-serine.</text>
</comment>
<evidence type="ECO:0000313" key="14">
    <source>
        <dbReference type="EMBL" id="ELZ19591.1"/>
    </source>
</evidence>
<evidence type="ECO:0000256" key="10">
    <source>
        <dbReference type="ARBA" id="ARBA00023239"/>
    </source>
</evidence>
<dbReference type="SUPFAM" id="SSF53686">
    <property type="entry name" value="Tryptophan synthase beta subunit-like PLP-dependent enzymes"/>
    <property type="match status" value="1"/>
</dbReference>
<keyword evidence="10 12" id="KW-0456">Lyase</keyword>
<comment type="catalytic activity">
    <reaction evidence="11 12">
        <text>(1S,2R)-1-C-(indol-3-yl)glycerol 3-phosphate + L-serine = D-glyceraldehyde 3-phosphate + L-tryptophan + H2O</text>
        <dbReference type="Rhea" id="RHEA:10532"/>
        <dbReference type="ChEBI" id="CHEBI:15377"/>
        <dbReference type="ChEBI" id="CHEBI:33384"/>
        <dbReference type="ChEBI" id="CHEBI:57912"/>
        <dbReference type="ChEBI" id="CHEBI:58866"/>
        <dbReference type="ChEBI" id="CHEBI:59776"/>
        <dbReference type="EC" id="4.2.1.20"/>
    </reaction>
</comment>
<evidence type="ECO:0000256" key="6">
    <source>
        <dbReference type="ARBA" id="ARBA00022605"/>
    </source>
</evidence>
<comment type="subunit">
    <text evidence="5 12">Tetramer of two alpha and two beta chains.</text>
</comment>
<dbReference type="Proteomes" id="UP000011657">
    <property type="component" value="Unassembled WGS sequence"/>
</dbReference>
<accession>M0C8K9</accession>
<dbReference type="InterPro" id="IPR001926">
    <property type="entry name" value="TrpB-like_PALP"/>
</dbReference>
<dbReference type="PATRIC" id="fig|1227488.3.peg.1570"/>
<dbReference type="InterPro" id="IPR006654">
    <property type="entry name" value="Trp_synth_beta"/>
</dbReference>
<dbReference type="AlphaFoldDB" id="M0C8K9"/>
<dbReference type="RefSeq" id="WP_008893911.1">
    <property type="nucleotide sequence ID" value="NZ_AOIS01000029.1"/>
</dbReference>
<evidence type="ECO:0000256" key="2">
    <source>
        <dbReference type="ARBA" id="ARBA00002786"/>
    </source>
</evidence>
<dbReference type="FunFam" id="3.40.50.1100:FF:000004">
    <property type="entry name" value="Tryptophan synthase beta chain"/>
    <property type="match status" value="1"/>
</dbReference>
<evidence type="ECO:0000256" key="9">
    <source>
        <dbReference type="ARBA" id="ARBA00023141"/>
    </source>
</evidence>
<dbReference type="GO" id="GO:0005737">
    <property type="term" value="C:cytoplasm"/>
    <property type="evidence" value="ECO:0007669"/>
    <property type="project" value="TreeGrafter"/>
</dbReference>
<feature type="domain" description="Tryptophan synthase beta chain-like PALP" evidence="13">
    <location>
        <begin position="50"/>
        <end position="368"/>
    </location>
</feature>
<dbReference type="InterPro" id="IPR023026">
    <property type="entry name" value="Trp_synth_beta/beta-like"/>
</dbReference>
<comment type="pathway">
    <text evidence="3 12">Amino-acid biosynthesis; L-tryptophan biosynthesis; L-tryptophan from chorismate: step 5/5.</text>
</comment>
<keyword evidence="15" id="KW-1185">Reference proteome</keyword>
<dbReference type="Pfam" id="PF00291">
    <property type="entry name" value="PALP"/>
    <property type="match status" value="1"/>
</dbReference>
<dbReference type="STRING" id="1227488.C477_07973"/>
<dbReference type="EC" id="4.2.1.20" evidence="12"/>
<feature type="modified residue" description="N6-(pyridoxal phosphate)lysine" evidence="12">
    <location>
        <position position="84"/>
    </location>
</feature>
<dbReference type="UniPathway" id="UPA00035">
    <property type="reaction ID" value="UER00044"/>
</dbReference>
<dbReference type="PANTHER" id="PTHR48077:SF3">
    <property type="entry name" value="TRYPTOPHAN SYNTHASE"/>
    <property type="match status" value="1"/>
</dbReference>
<dbReference type="GO" id="GO:0004834">
    <property type="term" value="F:tryptophan synthase activity"/>
    <property type="evidence" value="ECO:0007669"/>
    <property type="project" value="UniProtKB-UniRule"/>
</dbReference>
<dbReference type="InterPro" id="IPR006653">
    <property type="entry name" value="Trp_synth_b_CS"/>
</dbReference>
<evidence type="ECO:0000256" key="3">
    <source>
        <dbReference type="ARBA" id="ARBA00004733"/>
    </source>
</evidence>
<evidence type="ECO:0000256" key="7">
    <source>
        <dbReference type="ARBA" id="ARBA00022822"/>
    </source>
</evidence>
<protein>
    <recommendedName>
        <fullName evidence="12">Tryptophan synthase beta chain</fullName>
        <ecNumber evidence="12">4.2.1.20</ecNumber>
    </recommendedName>
</protein>
<evidence type="ECO:0000313" key="15">
    <source>
        <dbReference type="Proteomes" id="UP000011657"/>
    </source>
</evidence>
<dbReference type="PANTHER" id="PTHR48077">
    <property type="entry name" value="TRYPTOPHAN SYNTHASE-RELATED"/>
    <property type="match status" value="1"/>
</dbReference>
<dbReference type="PIRSF" id="PIRSF001413">
    <property type="entry name" value="Trp_syn_beta"/>
    <property type="match status" value="1"/>
</dbReference>
<evidence type="ECO:0000256" key="12">
    <source>
        <dbReference type="HAMAP-Rule" id="MF_00133"/>
    </source>
</evidence>
<keyword evidence="9 12" id="KW-0057">Aromatic amino acid biosynthesis</keyword>
<comment type="cofactor">
    <cofactor evidence="1 12">
        <name>pyridoxal 5'-phosphate</name>
        <dbReference type="ChEBI" id="CHEBI:597326"/>
    </cofactor>
</comment>
<gene>
    <name evidence="12" type="primary">trpB</name>
    <name evidence="14" type="ORF">C477_07973</name>
</gene>
<proteinExistence type="inferred from homology"/>
<evidence type="ECO:0000256" key="8">
    <source>
        <dbReference type="ARBA" id="ARBA00022898"/>
    </source>
</evidence>
<keyword evidence="8 12" id="KW-0663">Pyridoxal phosphate</keyword>
<sequence>MSDGAFEGYGGRHVPDPLQEPLEQLATAYDEVAETDDFQSELRGLLEEFAGRPTPLYYASNLSDRYGAEIYLKREDLLHGGAHKINNALGQALLAKQSGRERLIAETGAGQHGTATAMVGALLGLETEIYMGKKDVERQEMNVFRMRLMGAEVNEVTRGDEGLADAVDAALEDFAENVENTHYLVGSVVGPDPFPRMVRDFQSVIGREAREQFQDRTGELPDAAVACVGGGSNAIGLFHAFREDDVDFYGAEGGGEGSDSNRHAAPLASGTDDVIHGMKTRVLDDDVEVHSVSAGLDYPGVGPEHAMFRAVGRCEYTGITDEEALAAFRELSETEGIIPALESSHAIARAIQLAEAGDHETILVNLSGRGDKDMETAASKFDLSQ</sequence>
<keyword evidence="6 12" id="KW-0028">Amino-acid biosynthesis</keyword>
<dbReference type="CDD" id="cd06446">
    <property type="entry name" value="Trp-synth_B"/>
    <property type="match status" value="1"/>
</dbReference>
<evidence type="ECO:0000256" key="11">
    <source>
        <dbReference type="ARBA" id="ARBA00049047"/>
    </source>
</evidence>
<dbReference type="PROSITE" id="PS00168">
    <property type="entry name" value="TRP_SYNTHASE_BETA"/>
    <property type="match status" value="1"/>
</dbReference>
<dbReference type="EMBL" id="AOIS01000029">
    <property type="protein sequence ID" value="ELZ19591.1"/>
    <property type="molecule type" value="Genomic_DNA"/>
</dbReference>
<evidence type="ECO:0000256" key="1">
    <source>
        <dbReference type="ARBA" id="ARBA00001933"/>
    </source>
</evidence>
<dbReference type="HAMAP" id="MF_00133">
    <property type="entry name" value="Trp_synth_beta"/>
    <property type="match status" value="1"/>
</dbReference>